<dbReference type="Proteomes" id="UP001621706">
    <property type="component" value="Unassembled WGS sequence"/>
</dbReference>
<keyword evidence="3" id="KW-1185">Reference proteome</keyword>
<name>A0ABW8PAP0_9FLAO</name>
<dbReference type="RefSeq" id="WP_088400378.1">
    <property type="nucleotide sequence ID" value="NZ_JAZGZP010000016.1"/>
</dbReference>
<accession>A0ABW8PAP0</accession>
<proteinExistence type="predicted"/>
<dbReference type="InterPro" id="IPR003646">
    <property type="entry name" value="SH3-like_bac-type"/>
</dbReference>
<dbReference type="Gene3D" id="2.30.30.40">
    <property type="entry name" value="SH3 Domains"/>
    <property type="match status" value="1"/>
</dbReference>
<sequence>MRKTIFRSLIFALFIASCKDNNNINENKIEMDSNSITKKYEDNLYKTYEPLMIKYLKDEGFKFLDDAKFKERIQELLGIDIDKSEYDDVEPRLEGADLNIHNIYSIMRKDNFIDFYILDRGEIDGAGDPLKSLLTDDRNKDDNFIIYNKLLLNDDNSALNYVLNDKSSLEDIYVYFNYEKNEVIREKLISTLTNVDDYPIEFKNSLIWYNNIKRQDNIRKNTLIAIGNKNPDFLFDLTNYLITNRKIIKKPFNTFVDKTIACLISIQLNLGSKDKLTNKGYMLLNNMFLSDSSMKEVFKKGYYYNYDNLKEAIKYFETSSQENIGEDLYVINDKDGYTNLRKGKSSSSEIIGKINTGTEIFILDENDKDWWLIETTIGEQGYIHKSRIVKKK</sequence>
<reference evidence="2 3" key="1">
    <citation type="submission" date="2024-02" db="EMBL/GenBank/DDBJ databases">
        <title>Comparative Genomic Analysis of Flavobacterium Species Causing Columnaris Disease of Freshwater Fish in Thailand: Insights into Virulence and Resistance Mechanisms.</title>
        <authorList>
            <person name="Nguyen D."/>
            <person name="Chokmangmeepisarn P."/>
            <person name="Khianchaikhan K."/>
            <person name="Morishita M."/>
            <person name="Bunnoy A."/>
            <person name="Rodkhum C."/>
        </authorList>
    </citation>
    <scope>NUCLEOTIDE SEQUENCE [LARGE SCALE GENOMIC DNA]</scope>
    <source>
        <strain evidence="2 3">CNRT2201</strain>
    </source>
</reference>
<organism evidence="2 3">
    <name type="scientific">Flavobacterium oreochromis</name>
    <dbReference type="NCBI Taxonomy" id="2906078"/>
    <lineage>
        <taxon>Bacteria</taxon>
        <taxon>Pseudomonadati</taxon>
        <taxon>Bacteroidota</taxon>
        <taxon>Flavobacteriia</taxon>
        <taxon>Flavobacteriales</taxon>
        <taxon>Flavobacteriaceae</taxon>
        <taxon>Flavobacterium</taxon>
    </lineage>
</organism>
<dbReference type="EMBL" id="JAZGZP010000016">
    <property type="protein sequence ID" value="MFK7001443.1"/>
    <property type="molecule type" value="Genomic_DNA"/>
</dbReference>
<gene>
    <name evidence="2" type="ORF">V3I07_11110</name>
</gene>
<comment type="caution">
    <text evidence="2">The sequence shown here is derived from an EMBL/GenBank/DDBJ whole genome shotgun (WGS) entry which is preliminary data.</text>
</comment>
<evidence type="ECO:0000313" key="2">
    <source>
        <dbReference type="EMBL" id="MFK7001443.1"/>
    </source>
</evidence>
<feature type="domain" description="SH3b" evidence="1">
    <location>
        <begin position="326"/>
        <end position="392"/>
    </location>
</feature>
<evidence type="ECO:0000313" key="3">
    <source>
        <dbReference type="Proteomes" id="UP001621706"/>
    </source>
</evidence>
<dbReference type="PROSITE" id="PS51781">
    <property type="entry name" value="SH3B"/>
    <property type="match status" value="1"/>
</dbReference>
<protein>
    <submittedName>
        <fullName evidence="2">SH3 domain-containing protein</fullName>
    </submittedName>
</protein>
<dbReference type="PROSITE" id="PS51257">
    <property type="entry name" value="PROKAR_LIPOPROTEIN"/>
    <property type="match status" value="1"/>
</dbReference>
<dbReference type="SMART" id="SM00287">
    <property type="entry name" value="SH3b"/>
    <property type="match status" value="1"/>
</dbReference>
<evidence type="ECO:0000259" key="1">
    <source>
        <dbReference type="PROSITE" id="PS51781"/>
    </source>
</evidence>
<dbReference type="Pfam" id="PF08239">
    <property type="entry name" value="SH3_3"/>
    <property type="match status" value="1"/>
</dbReference>